<evidence type="ECO:0000256" key="1">
    <source>
        <dbReference type="SAM" id="SignalP"/>
    </source>
</evidence>
<name>A0A545TJM1_9GAMM</name>
<protein>
    <submittedName>
        <fullName evidence="2">Uncharacterized protein</fullName>
    </submittedName>
</protein>
<comment type="caution">
    <text evidence="2">The sequence shown here is derived from an EMBL/GenBank/DDBJ whole genome shotgun (WGS) entry which is preliminary data.</text>
</comment>
<keyword evidence="1" id="KW-0732">Signal</keyword>
<accession>A0A545TJM1</accession>
<dbReference type="RefSeq" id="WP_142940980.1">
    <property type="nucleotide sequence ID" value="NZ_VIKR01000001.1"/>
</dbReference>
<feature type="chain" id="PRO_5021975499" evidence="1">
    <location>
        <begin position="19"/>
        <end position="76"/>
    </location>
</feature>
<dbReference type="EMBL" id="VIKR01000001">
    <property type="protein sequence ID" value="TQV77408.1"/>
    <property type="molecule type" value="Genomic_DNA"/>
</dbReference>
<evidence type="ECO:0000313" key="2">
    <source>
        <dbReference type="EMBL" id="TQV77408.1"/>
    </source>
</evidence>
<dbReference type="OrthoDB" id="6332716at2"/>
<gene>
    <name evidence="2" type="ORF">FLL45_05540</name>
</gene>
<sequence length="76" mass="8577">MKTIFTLFALVIALNVTATGSGQPAPKEVLDEYIETCKEYALEDGVTAERLEVYMLECVNEDLEANDYQRIDKIDD</sequence>
<keyword evidence="3" id="KW-1185">Reference proteome</keyword>
<feature type="signal peptide" evidence="1">
    <location>
        <begin position="1"/>
        <end position="18"/>
    </location>
</feature>
<evidence type="ECO:0000313" key="3">
    <source>
        <dbReference type="Proteomes" id="UP000317839"/>
    </source>
</evidence>
<organism evidence="2 3">
    <name type="scientific">Aliikangiella marina</name>
    <dbReference type="NCBI Taxonomy" id="1712262"/>
    <lineage>
        <taxon>Bacteria</taxon>
        <taxon>Pseudomonadati</taxon>
        <taxon>Pseudomonadota</taxon>
        <taxon>Gammaproteobacteria</taxon>
        <taxon>Oceanospirillales</taxon>
        <taxon>Pleioneaceae</taxon>
        <taxon>Aliikangiella</taxon>
    </lineage>
</organism>
<dbReference type="AlphaFoldDB" id="A0A545TJM1"/>
<dbReference type="Proteomes" id="UP000317839">
    <property type="component" value="Unassembled WGS sequence"/>
</dbReference>
<reference evidence="2 3" key="1">
    <citation type="submission" date="2019-06" db="EMBL/GenBank/DDBJ databases">
        <title>Draft genome of Aliikangiella marina GYP-15.</title>
        <authorList>
            <person name="Wang G."/>
        </authorList>
    </citation>
    <scope>NUCLEOTIDE SEQUENCE [LARGE SCALE GENOMIC DNA]</scope>
    <source>
        <strain evidence="2 3">GYP-15</strain>
    </source>
</reference>
<proteinExistence type="predicted"/>